<name>A0A450V5H9_9GAMM</name>
<accession>A0A450V5H9</accession>
<evidence type="ECO:0000313" key="1">
    <source>
        <dbReference type="EMBL" id="VFK00039.1"/>
    </source>
</evidence>
<proteinExistence type="predicted"/>
<dbReference type="EMBL" id="CAADFF010000167">
    <property type="protein sequence ID" value="VFK00039.1"/>
    <property type="molecule type" value="Genomic_DNA"/>
</dbReference>
<sequence length="141" mass="16777">MANFYPQIFLKSQKINTFNRLQNHIDGFGLTNRLRAFNVATKELTGERRQEAGYFILFLDLDKKIITCRRFKRDQLSKAAEYSSDEEEKCENEENKDLVMISANSIKDLKKAYPNYFADTQVFERNLRRVYEHYGKKYPVK</sequence>
<gene>
    <name evidence="1" type="ORF">BECKLFY1418B_GA0070995_11671</name>
</gene>
<protein>
    <submittedName>
        <fullName evidence="1">Uncharacterized protein</fullName>
    </submittedName>
</protein>
<dbReference type="AlphaFoldDB" id="A0A450V5H9"/>
<reference evidence="1" key="1">
    <citation type="submission" date="2019-02" db="EMBL/GenBank/DDBJ databases">
        <authorList>
            <person name="Gruber-Vodicka R. H."/>
            <person name="Seah K. B. B."/>
        </authorList>
    </citation>
    <scope>NUCLEOTIDE SEQUENCE</scope>
    <source>
        <strain evidence="1">BECK_M7</strain>
    </source>
</reference>
<organism evidence="1">
    <name type="scientific">Candidatus Kentrum sp. LFY</name>
    <dbReference type="NCBI Taxonomy" id="2126342"/>
    <lineage>
        <taxon>Bacteria</taxon>
        <taxon>Pseudomonadati</taxon>
        <taxon>Pseudomonadota</taxon>
        <taxon>Gammaproteobacteria</taxon>
        <taxon>Candidatus Kentrum</taxon>
    </lineage>
</organism>